<gene>
    <name evidence="2" type="ORF">B0H16DRAFT_1642014</name>
</gene>
<dbReference type="EMBL" id="JARKIB010000547">
    <property type="protein sequence ID" value="KAJ7700899.1"/>
    <property type="molecule type" value="Genomic_DNA"/>
</dbReference>
<feature type="region of interest" description="Disordered" evidence="1">
    <location>
        <begin position="114"/>
        <end position="134"/>
    </location>
</feature>
<name>A0AAD7GQA4_9AGAR</name>
<sequence length="286" mass="31539">MYSTSRAQFWVARACECYFCTNEPPPTRHRSYALCDISVPHPAYCASSARCAPHSPSRLSLSTTRATAAITTHCAHHPPTRFGVSLVSASDDRSAAVFPHVRLTTFLSLVPLDHPRRPSVQRPQRSNAQPTIHPGTRACCTATLRWLCAPHRAGPDRRVHATRLVACAWRRPTTQTPSNSPQLATPQPPPVLVASTAHLRPPAIAPSTRHRPRSPFTCCHFASPRPHCATTPHLTAYFYLKTKPHPCLSAEGDSKTKRLPVQSRRSRHAFASRLPSISPYPPSSKI</sequence>
<evidence type="ECO:0000313" key="2">
    <source>
        <dbReference type="EMBL" id="KAJ7700899.1"/>
    </source>
</evidence>
<feature type="region of interest" description="Disordered" evidence="1">
    <location>
        <begin position="249"/>
        <end position="286"/>
    </location>
</feature>
<reference evidence="2" key="1">
    <citation type="submission" date="2023-03" db="EMBL/GenBank/DDBJ databases">
        <title>Massive genome expansion in bonnet fungi (Mycena s.s.) driven by repeated elements and novel gene families across ecological guilds.</title>
        <authorList>
            <consortium name="Lawrence Berkeley National Laboratory"/>
            <person name="Harder C.B."/>
            <person name="Miyauchi S."/>
            <person name="Viragh M."/>
            <person name="Kuo A."/>
            <person name="Thoen E."/>
            <person name="Andreopoulos B."/>
            <person name="Lu D."/>
            <person name="Skrede I."/>
            <person name="Drula E."/>
            <person name="Henrissat B."/>
            <person name="Morin E."/>
            <person name="Kohler A."/>
            <person name="Barry K."/>
            <person name="LaButti K."/>
            <person name="Morin E."/>
            <person name="Salamov A."/>
            <person name="Lipzen A."/>
            <person name="Mereny Z."/>
            <person name="Hegedus B."/>
            <person name="Baldrian P."/>
            <person name="Stursova M."/>
            <person name="Weitz H."/>
            <person name="Taylor A."/>
            <person name="Grigoriev I.V."/>
            <person name="Nagy L.G."/>
            <person name="Martin F."/>
            <person name="Kauserud H."/>
        </authorList>
    </citation>
    <scope>NUCLEOTIDE SEQUENCE</scope>
    <source>
        <strain evidence="2">CBHHK182m</strain>
    </source>
</reference>
<accession>A0AAD7GQA4</accession>
<organism evidence="2 3">
    <name type="scientific">Mycena metata</name>
    <dbReference type="NCBI Taxonomy" id="1033252"/>
    <lineage>
        <taxon>Eukaryota</taxon>
        <taxon>Fungi</taxon>
        <taxon>Dikarya</taxon>
        <taxon>Basidiomycota</taxon>
        <taxon>Agaricomycotina</taxon>
        <taxon>Agaricomycetes</taxon>
        <taxon>Agaricomycetidae</taxon>
        <taxon>Agaricales</taxon>
        <taxon>Marasmiineae</taxon>
        <taxon>Mycenaceae</taxon>
        <taxon>Mycena</taxon>
    </lineage>
</organism>
<keyword evidence="3" id="KW-1185">Reference proteome</keyword>
<evidence type="ECO:0000256" key="1">
    <source>
        <dbReference type="SAM" id="MobiDB-lite"/>
    </source>
</evidence>
<proteinExistence type="predicted"/>
<protein>
    <submittedName>
        <fullName evidence="2">Uncharacterized protein</fullName>
    </submittedName>
</protein>
<dbReference type="AlphaFoldDB" id="A0AAD7GQA4"/>
<evidence type="ECO:0000313" key="3">
    <source>
        <dbReference type="Proteomes" id="UP001215598"/>
    </source>
</evidence>
<comment type="caution">
    <text evidence="2">The sequence shown here is derived from an EMBL/GenBank/DDBJ whole genome shotgun (WGS) entry which is preliminary data.</text>
</comment>
<dbReference type="Proteomes" id="UP001215598">
    <property type="component" value="Unassembled WGS sequence"/>
</dbReference>